<dbReference type="EMBL" id="JAUFPN010000188">
    <property type="protein sequence ID" value="MDN3567208.1"/>
    <property type="molecule type" value="Genomic_DNA"/>
</dbReference>
<organism evidence="1 2">
    <name type="scientific">Paeniroseomonas aquatica</name>
    <dbReference type="NCBI Taxonomy" id="373043"/>
    <lineage>
        <taxon>Bacteria</taxon>
        <taxon>Pseudomonadati</taxon>
        <taxon>Pseudomonadota</taxon>
        <taxon>Alphaproteobacteria</taxon>
        <taxon>Acetobacterales</taxon>
        <taxon>Acetobacteraceae</taxon>
        <taxon>Paeniroseomonas</taxon>
    </lineage>
</organism>
<protein>
    <submittedName>
        <fullName evidence="1">Uncharacterized protein</fullName>
    </submittedName>
</protein>
<reference evidence="2" key="1">
    <citation type="journal article" date="2019" name="Int. J. Syst. Evol. Microbiol.">
        <title>The Global Catalogue of Microorganisms (GCM) 10K type strain sequencing project: providing services to taxonomists for standard genome sequencing and annotation.</title>
        <authorList>
            <consortium name="The Broad Institute Genomics Platform"/>
            <consortium name="The Broad Institute Genome Sequencing Center for Infectious Disease"/>
            <person name="Wu L."/>
            <person name="Ma J."/>
        </authorList>
    </citation>
    <scope>NUCLEOTIDE SEQUENCE [LARGE SCALE GENOMIC DNA]</scope>
    <source>
        <strain evidence="2">CECT 7131</strain>
    </source>
</reference>
<name>A0ABT8ACG5_9PROT</name>
<evidence type="ECO:0000313" key="1">
    <source>
        <dbReference type="EMBL" id="MDN3567208.1"/>
    </source>
</evidence>
<keyword evidence="2" id="KW-1185">Reference proteome</keyword>
<gene>
    <name evidence="1" type="ORF">QWZ14_22745</name>
</gene>
<proteinExistence type="predicted"/>
<dbReference type="RefSeq" id="WP_290319229.1">
    <property type="nucleotide sequence ID" value="NZ_JAUFPN010000188.1"/>
</dbReference>
<feature type="non-terminal residue" evidence="1">
    <location>
        <position position="535"/>
    </location>
</feature>
<comment type="caution">
    <text evidence="1">The sequence shown here is derived from an EMBL/GenBank/DDBJ whole genome shotgun (WGS) entry which is preliminary data.</text>
</comment>
<sequence>MDALSEVENRVVLAWREGGSCTLGDGTVPQSALAEMTVRAEVIRRALLCLTLPGGSEPGWGPPGALVLQGAWIEGDLDLRNARGAHGGATVALILTRCHFAGRIRLESGQFAALSVEGSRFAVLEGEHATFEGLVNLSEVSSAELGNVATGCEGDGTWQGLCWVRLGRCSIEGPLLAKAAKLCAPPYAMDADYSGGGVPYALDLGNTTIQGDVVCQPDFHARGGVRLNSASVRGSLYLAGGLLSAESGYALTLERATISGSLGLGALHRRNRNPMPFRAEGCIRLYGAKIEGELWLAGAELIPSTRGAPQNRGESVIAFQAEIRQQARLIPCHADDGTSASIPFSAGGTLNFERASLGALELFGAQVRSPTNGICLNLCYATISGTCSIAATEGWKVEQGSKTRIEFPSRLEGLIHAEEMQVSGAFSITKTEIVSPDGFSVALFLRAATIGGDCSVTASTLRAQGAQSSSVYLQGSSIGGHMTLRDLQLAGVVNLELCHIKGRIAMQELTIDAKPFSIQANNLAWIIREADSKRR</sequence>
<evidence type="ECO:0000313" key="2">
    <source>
        <dbReference type="Proteomes" id="UP001529369"/>
    </source>
</evidence>
<dbReference type="Proteomes" id="UP001529369">
    <property type="component" value="Unassembled WGS sequence"/>
</dbReference>
<accession>A0ABT8ACG5</accession>